<dbReference type="RefSeq" id="WP_406696030.1">
    <property type="nucleotide sequence ID" value="NZ_CP155447.1"/>
</dbReference>
<accession>A0AAU7CCY8</accession>
<evidence type="ECO:0000313" key="1">
    <source>
        <dbReference type="EMBL" id="XBH03293.1"/>
    </source>
</evidence>
<organism evidence="1">
    <name type="scientific">Singulisphaera sp. Ch08</name>
    <dbReference type="NCBI Taxonomy" id="3120278"/>
    <lineage>
        <taxon>Bacteria</taxon>
        <taxon>Pseudomonadati</taxon>
        <taxon>Planctomycetota</taxon>
        <taxon>Planctomycetia</taxon>
        <taxon>Isosphaerales</taxon>
        <taxon>Isosphaeraceae</taxon>
        <taxon>Singulisphaera</taxon>
    </lineage>
</organism>
<dbReference type="EMBL" id="CP155447">
    <property type="protein sequence ID" value="XBH03293.1"/>
    <property type="molecule type" value="Genomic_DNA"/>
</dbReference>
<name>A0AAU7CCY8_9BACT</name>
<evidence type="ECO:0008006" key="2">
    <source>
        <dbReference type="Google" id="ProtNLM"/>
    </source>
</evidence>
<proteinExistence type="predicted"/>
<sequence length="288" mass="33041">MIRTGYLRWEIDVADERSPVDPRAREVTFRARPSYRVIRVKSNGQIDAAEQFTQGEATYDTVLRAMRRDGEETDVVIPDVGPRPFRYSESDRLETPRFWMMKIQREANAFAHEVVRAAAGFPQMVISSPALRAGYARLVEWEIFRVIEGRSTPQPTREDEPMRLDAGAYQSGVPELVAAELVRDVVDAKEFDEFCRFDCVTVLNGGKYFRIPRRPHGLIEVWDARTQRPEARLCVVFQDPGMPPSDEVVMKYLLAKHQPDLLWQVGIKFSPPAGKFESTPPRRWGRGD</sequence>
<gene>
    <name evidence="1" type="ORF">V5E97_34040</name>
</gene>
<dbReference type="AlphaFoldDB" id="A0AAU7CCY8"/>
<reference evidence="1" key="1">
    <citation type="submission" date="2024-05" db="EMBL/GenBank/DDBJ databases">
        <title>Planctomycetes of the genus Singulisphaera possess chitinolytic capabilities.</title>
        <authorList>
            <person name="Ivanova A."/>
        </authorList>
    </citation>
    <scope>NUCLEOTIDE SEQUENCE</scope>
    <source>
        <strain evidence="1">Ch08T</strain>
    </source>
</reference>
<protein>
    <recommendedName>
        <fullName evidence="2">DUF4238 domain-containing protein</fullName>
    </recommendedName>
</protein>